<name>A0A7K0DXK0_9NOCA</name>
<proteinExistence type="predicted"/>
<dbReference type="Gene3D" id="3.50.50.60">
    <property type="entry name" value="FAD/NAD(P)-binding domain"/>
    <property type="match status" value="1"/>
</dbReference>
<dbReference type="AlphaFoldDB" id="A0A7K0DXK0"/>
<evidence type="ECO:0000256" key="4">
    <source>
        <dbReference type="ARBA" id="ARBA00023033"/>
    </source>
</evidence>
<comment type="caution">
    <text evidence="5">The sequence shown here is derived from an EMBL/GenBank/DDBJ whole genome shotgun (WGS) entry which is preliminary data.</text>
</comment>
<dbReference type="PANTHER" id="PTHR46972:SF1">
    <property type="entry name" value="FAD DEPENDENT OXIDOREDUCTASE DOMAIN-CONTAINING PROTEIN"/>
    <property type="match status" value="1"/>
</dbReference>
<sequence length="121" mass="12679">MNQSSSAAPRARTPRPMLSKIRVVTAPCGSRDSCTAIRVASQGSRTGLLVGADGAWSRIRTLLSTATPEYIGLSFLETYLYDADTRHPAIAKTVGDGALLALEPGKGSRPTALVDLLTGHA</sequence>
<keyword evidence="2" id="KW-0274">FAD</keyword>
<dbReference type="Proteomes" id="UP000431401">
    <property type="component" value="Unassembled WGS sequence"/>
</dbReference>
<evidence type="ECO:0000313" key="6">
    <source>
        <dbReference type="Proteomes" id="UP000431401"/>
    </source>
</evidence>
<dbReference type="PANTHER" id="PTHR46972">
    <property type="entry name" value="MONOOXYGENASE ASQM-RELATED"/>
    <property type="match status" value="1"/>
</dbReference>
<keyword evidence="1" id="KW-0285">Flavoprotein</keyword>
<evidence type="ECO:0000313" key="5">
    <source>
        <dbReference type="EMBL" id="MQY30509.1"/>
    </source>
</evidence>
<reference evidence="5 6" key="1">
    <citation type="submission" date="2019-10" db="EMBL/GenBank/DDBJ databases">
        <title>Nocardia macrotermitis sp. nov. and Nocardia aurantia sp. nov., isolated from the gut of fungus growing-termite Macrotermes natalensis.</title>
        <authorList>
            <person name="Benndorf R."/>
            <person name="Schwitalla J."/>
            <person name="Martin K."/>
            <person name="De Beer W."/>
            <person name="Kaster A.-K."/>
            <person name="Vollmers J."/>
            <person name="Poulsen M."/>
            <person name="Beemelmanns C."/>
        </authorList>
    </citation>
    <scope>NUCLEOTIDE SEQUENCE [LARGE SCALE GENOMIC DNA]</scope>
    <source>
        <strain evidence="5 6">RB56</strain>
    </source>
</reference>
<gene>
    <name evidence="5" type="ORF">NRB56_61110</name>
</gene>
<dbReference type="EMBL" id="WEGI01000014">
    <property type="protein sequence ID" value="MQY30509.1"/>
    <property type="molecule type" value="Genomic_DNA"/>
</dbReference>
<evidence type="ECO:0000256" key="1">
    <source>
        <dbReference type="ARBA" id="ARBA00022630"/>
    </source>
</evidence>
<keyword evidence="4" id="KW-0503">Monooxygenase</keyword>
<keyword evidence="6" id="KW-1185">Reference proteome</keyword>
<accession>A0A7K0DXK0</accession>
<evidence type="ECO:0000256" key="3">
    <source>
        <dbReference type="ARBA" id="ARBA00023002"/>
    </source>
</evidence>
<keyword evidence="3" id="KW-0560">Oxidoreductase</keyword>
<dbReference type="GO" id="GO:0004497">
    <property type="term" value="F:monooxygenase activity"/>
    <property type="evidence" value="ECO:0007669"/>
    <property type="project" value="UniProtKB-KW"/>
</dbReference>
<evidence type="ECO:0008006" key="7">
    <source>
        <dbReference type="Google" id="ProtNLM"/>
    </source>
</evidence>
<protein>
    <recommendedName>
        <fullName evidence="7">FAD-binding domain-containing protein</fullName>
    </recommendedName>
</protein>
<dbReference type="InterPro" id="IPR036188">
    <property type="entry name" value="FAD/NAD-bd_sf"/>
</dbReference>
<evidence type="ECO:0000256" key="2">
    <source>
        <dbReference type="ARBA" id="ARBA00022827"/>
    </source>
</evidence>
<organism evidence="5 6">
    <name type="scientific">Nocardia aurantia</name>
    <dbReference type="NCBI Taxonomy" id="2585199"/>
    <lineage>
        <taxon>Bacteria</taxon>
        <taxon>Bacillati</taxon>
        <taxon>Actinomycetota</taxon>
        <taxon>Actinomycetes</taxon>
        <taxon>Mycobacteriales</taxon>
        <taxon>Nocardiaceae</taxon>
        <taxon>Nocardia</taxon>
    </lineage>
</organism>